<accession>A0ABW8FME8</accession>
<evidence type="ECO:0000313" key="4">
    <source>
        <dbReference type="Proteomes" id="UP001617511"/>
    </source>
</evidence>
<name>A0ABW8FME8_9ACTN</name>
<feature type="region of interest" description="Disordered" evidence="1">
    <location>
        <begin position="687"/>
        <end position="801"/>
    </location>
</feature>
<sequence>MWTLEPGAELIVSGAAWRIQSCLPHLGRVTLVDDDGGSWKTSVSELIHRPDCRPSTRTRMDLPAADRGRQSKSMDDLNPVERTIVMLRLEHLCEVETGYRSGDPLAALPHEPRPQYDPDTTTLTQRRLAKVQELRRAAAEAPTQAKANGLHRVSLRTLVRWDIGRGKYGPVGVADDRWLREATGHQISPELREALYAVHAEAQHRSKLTMREKERLIHQYMREVFGSADAKSADEHHVEIPRSADAKPADAQHVEIPGYDTLRAIWREWFGSNGARQRYARSAAKAKGYATGRHVVVHRPGQVVALDTTVLPVKVLENVFGDPVSVYLTLALDVYTRSIVAFRLSLVSDTSMDVAMVLRDMMMPLPMRPDWGEDMEWAYPGVPGTVVADFAGHEVAGLPFFAPETVTTDHGAVYRNHHLVEVQRVIKANIKPSRVLRPTDKWSVERTFGAIQSLVFGILPGYQGVDTADRGVDPEADACLTMAELEHLIATWIVKVWQNRRFDSYAPSWDPGGAHSPNSLFAAAMAQGGFALRIPSAELYYQLLPRHKVVIHGKRGVKIKNLWYDGDALGPYRGELSRRGGRHKNRYVIHRDPRDPCFVFFQDPRTHDWHTLRWTGLPDEGKVPAFSDARVREAMRELRRRGLAPKPDTELLPVLLELIGKNVPVDQWPTQLSKKERTEHAREVAQAAAAAADRPTGATAKNKAKQEAMPSPVVAVPTARAGSGDGKVVPLRWKERAQQGEDAVTRERRRRREAAVPEQPAPPQDLSERLRASSFMALPDDDFDDEEPGQPTARTEEEASQ</sequence>
<evidence type="ECO:0000259" key="2">
    <source>
        <dbReference type="PROSITE" id="PS50994"/>
    </source>
</evidence>
<evidence type="ECO:0000256" key="1">
    <source>
        <dbReference type="SAM" id="MobiDB-lite"/>
    </source>
</evidence>
<dbReference type="SUPFAM" id="SSF53098">
    <property type="entry name" value="Ribonuclease H-like"/>
    <property type="match status" value="1"/>
</dbReference>
<dbReference type="EMBL" id="JBIVGG010000012">
    <property type="protein sequence ID" value="MFJ4082610.1"/>
    <property type="molecule type" value="Genomic_DNA"/>
</dbReference>
<dbReference type="PROSITE" id="PS50994">
    <property type="entry name" value="INTEGRASE"/>
    <property type="match status" value="1"/>
</dbReference>
<organism evidence="3 4">
    <name type="scientific">Streptomyces iakyrus</name>
    <dbReference type="NCBI Taxonomy" id="68219"/>
    <lineage>
        <taxon>Bacteria</taxon>
        <taxon>Bacillati</taxon>
        <taxon>Actinomycetota</taxon>
        <taxon>Actinomycetes</taxon>
        <taxon>Kitasatosporales</taxon>
        <taxon>Streptomycetaceae</taxon>
        <taxon>Streptomyces</taxon>
    </lineage>
</organism>
<dbReference type="RefSeq" id="WP_402074444.1">
    <property type="nucleotide sequence ID" value="NZ_JBIVGG010000012.1"/>
</dbReference>
<keyword evidence="4" id="KW-1185">Reference proteome</keyword>
<feature type="compositionally biased region" description="Acidic residues" evidence="1">
    <location>
        <begin position="779"/>
        <end position="788"/>
    </location>
</feature>
<feature type="domain" description="Integrase catalytic" evidence="2">
    <location>
        <begin position="296"/>
        <end position="525"/>
    </location>
</feature>
<comment type="caution">
    <text evidence="3">The sequence shown here is derived from an EMBL/GenBank/DDBJ whole genome shotgun (WGS) entry which is preliminary data.</text>
</comment>
<dbReference type="Gene3D" id="3.30.420.10">
    <property type="entry name" value="Ribonuclease H-like superfamily/Ribonuclease H"/>
    <property type="match status" value="1"/>
</dbReference>
<protein>
    <submittedName>
        <fullName evidence="3">Transposase</fullName>
    </submittedName>
</protein>
<dbReference type="InterPro" id="IPR012337">
    <property type="entry name" value="RNaseH-like_sf"/>
</dbReference>
<gene>
    <name evidence="3" type="ORF">ACIP2Z_27070</name>
</gene>
<feature type="compositionally biased region" description="Basic and acidic residues" evidence="1">
    <location>
        <begin position="732"/>
        <end position="746"/>
    </location>
</feature>
<evidence type="ECO:0000313" key="3">
    <source>
        <dbReference type="EMBL" id="MFJ4082610.1"/>
    </source>
</evidence>
<dbReference type="InterPro" id="IPR001584">
    <property type="entry name" value="Integrase_cat-core"/>
</dbReference>
<proteinExistence type="predicted"/>
<dbReference type="Proteomes" id="UP001617511">
    <property type="component" value="Unassembled WGS sequence"/>
</dbReference>
<dbReference type="InterPro" id="IPR036397">
    <property type="entry name" value="RNaseH_sf"/>
</dbReference>
<feature type="compositionally biased region" description="Low complexity" evidence="1">
    <location>
        <begin position="687"/>
        <end position="700"/>
    </location>
</feature>
<reference evidence="3 4" key="1">
    <citation type="submission" date="2024-10" db="EMBL/GenBank/DDBJ databases">
        <title>The Natural Products Discovery Center: Release of the First 8490 Sequenced Strains for Exploring Actinobacteria Biosynthetic Diversity.</title>
        <authorList>
            <person name="Kalkreuter E."/>
            <person name="Kautsar S.A."/>
            <person name="Yang D."/>
            <person name="Bader C.D."/>
            <person name="Teijaro C.N."/>
            <person name="Fluegel L."/>
            <person name="Davis C.M."/>
            <person name="Simpson J.R."/>
            <person name="Lauterbach L."/>
            <person name="Steele A.D."/>
            <person name="Gui C."/>
            <person name="Meng S."/>
            <person name="Li G."/>
            <person name="Viehrig K."/>
            <person name="Ye F."/>
            <person name="Su P."/>
            <person name="Kiefer A.F."/>
            <person name="Nichols A."/>
            <person name="Cepeda A.J."/>
            <person name="Yan W."/>
            <person name="Fan B."/>
            <person name="Jiang Y."/>
            <person name="Adhikari A."/>
            <person name="Zheng C.-J."/>
            <person name="Schuster L."/>
            <person name="Cowan T.M."/>
            <person name="Smanski M.J."/>
            <person name="Chevrette M.G."/>
            <person name="De Carvalho L.P.S."/>
            <person name="Shen B."/>
        </authorList>
    </citation>
    <scope>NUCLEOTIDE SEQUENCE [LARGE SCALE GENOMIC DNA]</scope>
    <source>
        <strain evidence="3 4">NPDC089932</strain>
    </source>
</reference>